<comment type="function">
    <text evidence="1">Required for ubiquinone (coenzyme Q) biosynthesis. Binds hydrophobic ubiquinone biosynthetic intermediates via its SCP2 domain and is essential for the stability of the Ubi complex. May constitute a docking platform where Ubi enzymes assemble and access their SCP2-bound polyprenyl substrates.</text>
</comment>
<dbReference type="EMBL" id="JAVRIC010000001">
    <property type="protein sequence ID" value="MDT0495811.1"/>
    <property type="molecule type" value="Genomic_DNA"/>
</dbReference>
<dbReference type="HAMAP" id="MF_02215">
    <property type="entry name" value="UbiJ"/>
    <property type="match status" value="1"/>
</dbReference>
<evidence type="ECO:0000313" key="3">
    <source>
        <dbReference type="EMBL" id="MDT0495811.1"/>
    </source>
</evidence>
<keyword evidence="1" id="KW-0831">Ubiquinone biosynthesis</keyword>
<comment type="caution">
    <text evidence="3">The sequence shown here is derived from an EMBL/GenBank/DDBJ whole genome shotgun (WGS) entry which is preliminary data.</text>
</comment>
<gene>
    <name evidence="1" type="primary">ubiJ</name>
    <name evidence="3" type="ORF">RM530_00305</name>
</gene>
<name>A0ABU2WEU1_9GAMM</name>
<organism evidence="3 4">
    <name type="scientific">Banduia mediterranea</name>
    <dbReference type="NCBI Taxonomy" id="3075609"/>
    <lineage>
        <taxon>Bacteria</taxon>
        <taxon>Pseudomonadati</taxon>
        <taxon>Pseudomonadota</taxon>
        <taxon>Gammaproteobacteria</taxon>
        <taxon>Nevskiales</taxon>
        <taxon>Algiphilaceae</taxon>
        <taxon>Banduia</taxon>
    </lineage>
</organism>
<protein>
    <recommendedName>
        <fullName evidence="1">Ubiquinone biosynthesis accessory factor UbiJ</fullName>
    </recommendedName>
</protein>
<reference evidence="3 4" key="1">
    <citation type="submission" date="2023-09" db="EMBL/GenBank/DDBJ databases">
        <authorList>
            <person name="Rey-Velasco X."/>
        </authorList>
    </citation>
    <scope>NUCLEOTIDE SEQUENCE [LARGE SCALE GENOMIC DNA]</scope>
    <source>
        <strain evidence="3 4">W345</strain>
    </source>
</reference>
<comment type="similarity">
    <text evidence="1">Belongs to the UbiJ family.</text>
</comment>
<dbReference type="RefSeq" id="WP_311363205.1">
    <property type="nucleotide sequence ID" value="NZ_JAVRIC010000001.1"/>
</dbReference>
<dbReference type="InterPro" id="IPR003033">
    <property type="entry name" value="SCP2_sterol-bd_dom"/>
</dbReference>
<evidence type="ECO:0000313" key="4">
    <source>
        <dbReference type="Proteomes" id="UP001254608"/>
    </source>
</evidence>
<dbReference type="InterPro" id="IPR038989">
    <property type="entry name" value="UbiJ"/>
</dbReference>
<evidence type="ECO:0000256" key="1">
    <source>
        <dbReference type="HAMAP-Rule" id="MF_02215"/>
    </source>
</evidence>
<accession>A0ABU2WEU1</accession>
<dbReference type="Proteomes" id="UP001254608">
    <property type="component" value="Unassembled WGS sequence"/>
</dbReference>
<sequence>MSGAPGLACAALEVALNRHLQLEPEAVAECAKLRGRVLAMRMPVTNWSFHLEFLDNGLRVAPETERAPDATVSGELTAVLRLIGQQLRSEDALPTGLSVQGDAGLLAQVQRVFAKVGFDPEELAARVLGDVAAVRLVRTAKGLFGWGRQAASSLSLDTADYLREERRDLVHRADIELWGDGVERLRDDVERFGARLDRLDRKLSEPAA</sequence>
<dbReference type="Pfam" id="PF02036">
    <property type="entry name" value="SCP2"/>
    <property type="match status" value="1"/>
</dbReference>
<comment type="pathway">
    <text evidence="1">Cofactor biosynthesis; ubiquinone biosynthesis.</text>
</comment>
<dbReference type="InterPro" id="IPR036527">
    <property type="entry name" value="SCP2_sterol-bd_dom_sf"/>
</dbReference>
<dbReference type="PANTHER" id="PTHR38693">
    <property type="entry name" value="UBIQUINONE BIOSYNTHESIS PROTEIN UBIJ"/>
    <property type="match status" value="1"/>
</dbReference>
<evidence type="ECO:0000259" key="2">
    <source>
        <dbReference type="Pfam" id="PF02036"/>
    </source>
</evidence>
<keyword evidence="4" id="KW-1185">Reference proteome</keyword>
<dbReference type="PANTHER" id="PTHR38693:SF1">
    <property type="entry name" value="UBIQUINONE BIOSYNTHESIS ACCESSORY FACTOR UBIJ"/>
    <property type="match status" value="1"/>
</dbReference>
<comment type="subcellular location">
    <subcellularLocation>
        <location evidence="1">Cytoplasm</location>
    </subcellularLocation>
</comment>
<proteinExistence type="inferred from homology"/>
<dbReference type="SUPFAM" id="SSF55718">
    <property type="entry name" value="SCP-like"/>
    <property type="match status" value="1"/>
</dbReference>
<keyword evidence="1" id="KW-0963">Cytoplasm</keyword>
<feature type="domain" description="SCP2" evidence="2">
    <location>
        <begin position="16"/>
        <end position="113"/>
    </location>
</feature>